<evidence type="ECO:0000256" key="1">
    <source>
        <dbReference type="SAM" id="Phobius"/>
    </source>
</evidence>
<dbReference type="PROSITE" id="PS50283">
    <property type="entry name" value="NA_SOLUT_SYMP_3"/>
    <property type="match status" value="1"/>
</dbReference>
<dbReference type="InterPro" id="IPR038728">
    <property type="entry name" value="YkvI-like"/>
</dbReference>
<dbReference type="PANTHER" id="PTHR37814:SF1">
    <property type="entry name" value="MEMBRANE PROTEIN"/>
    <property type="match status" value="1"/>
</dbReference>
<dbReference type="AlphaFoldDB" id="A0AAX3H751"/>
<keyword evidence="1" id="KW-0812">Transmembrane</keyword>
<gene>
    <name evidence="3" type="ORF">SAMEA1710456_03622</name>
</gene>
<dbReference type="GO" id="GO:0022857">
    <property type="term" value="F:transmembrane transporter activity"/>
    <property type="evidence" value="ECO:0007669"/>
    <property type="project" value="InterPro"/>
</dbReference>
<feature type="chain" id="PRO_5043993629" evidence="2">
    <location>
        <begin position="30"/>
        <end position="396"/>
    </location>
</feature>
<dbReference type="InterPro" id="IPR001734">
    <property type="entry name" value="Na/solute_symporter"/>
</dbReference>
<feature type="transmembrane region" description="Helical" evidence="1">
    <location>
        <begin position="128"/>
        <end position="150"/>
    </location>
</feature>
<evidence type="ECO:0000256" key="2">
    <source>
        <dbReference type="SAM" id="SignalP"/>
    </source>
</evidence>
<feature type="transmembrane region" description="Helical" evidence="1">
    <location>
        <begin position="100"/>
        <end position="122"/>
    </location>
</feature>
<protein>
    <submittedName>
        <fullName evidence="3">Membrane protein</fullName>
    </submittedName>
</protein>
<feature type="transmembrane region" description="Helical" evidence="1">
    <location>
        <begin position="324"/>
        <end position="343"/>
    </location>
</feature>
<feature type="transmembrane region" description="Helical" evidence="1">
    <location>
        <begin position="197"/>
        <end position="216"/>
    </location>
</feature>
<proteinExistence type="predicted"/>
<dbReference type="GO" id="GO:0016020">
    <property type="term" value="C:membrane"/>
    <property type="evidence" value="ECO:0007669"/>
    <property type="project" value="InterPro"/>
</dbReference>
<accession>A0AAX3H751</accession>
<dbReference type="PANTHER" id="PTHR37814">
    <property type="entry name" value="CONSERVED MEMBRANE PROTEIN"/>
    <property type="match status" value="1"/>
</dbReference>
<keyword evidence="1" id="KW-0472">Membrane</keyword>
<evidence type="ECO:0000313" key="3">
    <source>
        <dbReference type="EMBL" id="VFD56069.1"/>
    </source>
</evidence>
<dbReference type="Gene3D" id="1.20.1740.10">
    <property type="entry name" value="Amino acid/polyamine transporter I"/>
    <property type="match status" value="1"/>
</dbReference>
<feature type="transmembrane region" description="Helical" evidence="1">
    <location>
        <begin position="349"/>
        <end position="368"/>
    </location>
</feature>
<evidence type="ECO:0000313" key="4">
    <source>
        <dbReference type="Proteomes" id="UP000346772"/>
    </source>
</evidence>
<keyword evidence="1" id="KW-1133">Transmembrane helix</keyword>
<dbReference type="RefSeq" id="WP_003418520.1">
    <property type="nucleotide sequence ID" value="NZ_BEHB01000031.1"/>
</dbReference>
<sequence length="396" mass="43696">MQKNVKKAKVTGSMLAIFGVASVLFSSHAGGGFATGNQETQYYVQYGWTAPLMAILAMIILTATMREVIIMYNNNDCRNYKDLFCELWRPYPKLEIIWEIYYYLMVLIAVSAVIAGAAAVFQSIGVNYFVAVFIIGIVLLAFTIFGAMLVSKAATAMTIAILLCTLTIFIVGIKAKAPEITEILSNRTSFTPGYFKPILNTFIYAGFQSVVIPTLAGCSRPLLKNSKEATKAMILSFVMNAIALGLAVTMLMGWYREIIAAGQTTLPTLYVAGQSGNHTIYIIYNVALFLCLMSTGVTTIFGLVNRFEDHKALSFLSSRMKRRVFTACAIMVVSMLISLTGLSNIVKYGYGYCGYLGLFTIVIPFLTLGHYKNKKFAKENPEAKWPAELNENIENL</sequence>
<feature type="signal peptide" evidence="2">
    <location>
        <begin position="1"/>
        <end position="29"/>
    </location>
</feature>
<keyword evidence="2" id="KW-0732">Signal</keyword>
<dbReference type="EMBL" id="CAADAT010000036">
    <property type="protein sequence ID" value="VFD56069.1"/>
    <property type="molecule type" value="Genomic_DNA"/>
</dbReference>
<feature type="transmembrane region" description="Helical" evidence="1">
    <location>
        <begin position="157"/>
        <end position="177"/>
    </location>
</feature>
<organism evidence="3 4">
    <name type="scientific">Clostridioides difficile</name>
    <name type="common">Peptoclostridium difficile</name>
    <dbReference type="NCBI Taxonomy" id="1496"/>
    <lineage>
        <taxon>Bacteria</taxon>
        <taxon>Bacillati</taxon>
        <taxon>Bacillota</taxon>
        <taxon>Clostridia</taxon>
        <taxon>Peptostreptococcales</taxon>
        <taxon>Peptostreptococcaceae</taxon>
        <taxon>Clostridioides</taxon>
    </lineage>
</organism>
<reference evidence="3 4" key="1">
    <citation type="submission" date="2019-02" db="EMBL/GenBank/DDBJ databases">
        <authorList>
            <consortium name="Pathogen Informatics"/>
        </authorList>
    </citation>
    <scope>NUCLEOTIDE SEQUENCE [LARGE SCALE GENOMIC DNA]</scope>
    <source>
        <strain evidence="3 4">078GUE027</strain>
    </source>
</reference>
<feature type="transmembrane region" description="Helical" evidence="1">
    <location>
        <begin position="237"/>
        <end position="255"/>
    </location>
</feature>
<comment type="caution">
    <text evidence="3">The sequence shown here is derived from an EMBL/GenBank/DDBJ whole genome shotgun (WGS) entry which is preliminary data.</text>
</comment>
<feature type="transmembrane region" description="Helical" evidence="1">
    <location>
        <begin position="44"/>
        <end position="63"/>
    </location>
</feature>
<name>A0AAX3H751_CLODI</name>
<dbReference type="Proteomes" id="UP000346772">
    <property type="component" value="Unassembled WGS sequence"/>
</dbReference>
<feature type="transmembrane region" description="Helical" evidence="1">
    <location>
        <begin position="281"/>
        <end position="304"/>
    </location>
</feature>